<evidence type="ECO:0000313" key="3">
    <source>
        <dbReference type="Proteomes" id="UP000663844"/>
    </source>
</evidence>
<evidence type="ECO:0000256" key="1">
    <source>
        <dbReference type="ARBA" id="ARBA00023067"/>
    </source>
</evidence>
<keyword evidence="1" id="KW-0226">DNA condensation</keyword>
<accession>A0A820QWQ8</accession>
<protein>
    <submittedName>
        <fullName evidence="2">Uncharacterized protein</fullName>
    </submittedName>
</protein>
<dbReference type="GO" id="GO:0042393">
    <property type="term" value="F:histone binding"/>
    <property type="evidence" value="ECO:0007669"/>
    <property type="project" value="TreeGrafter"/>
</dbReference>
<dbReference type="GO" id="GO:0000796">
    <property type="term" value="C:condensin complex"/>
    <property type="evidence" value="ECO:0007669"/>
    <property type="project" value="TreeGrafter"/>
</dbReference>
<dbReference type="AlphaFoldDB" id="A0A820QWQ8"/>
<dbReference type="PANTHER" id="PTHR14222:SF2">
    <property type="entry name" value="CONDENSIN COMPLEX SUBUNIT 1"/>
    <property type="match status" value="1"/>
</dbReference>
<dbReference type="GO" id="GO:0000779">
    <property type="term" value="C:condensed chromosome, centromeric region"/>
    <property type="evidence" value="ECO:0007669"/>
    <property type="project" value="TreeGrafter"/>
</dbReference>
<gene>
    <name evidence="2" type="ORF">OXD698_LOCUS52981</name>
</gene>
<name>A0A820QWQ8_9BILA</name>
<evidence type="ECO:0000313" key="2">
    <source>
        <dbReference type="EMBL" id="CAF4426776.1"/>
    </source>
</evidence>
<dbReference type="EMBL" id="CAJOAZ010029638">
    <property type="protein sequence ID" value="CAF4426776.1"/>
    <property type="molecule type" value="Genomic_DNA"/>
</dbReference>
<dbReference type="Proteomes" id="UP000663844">
    <property type="component" value="Unassembled WGS sequence"/>
</dbReference>
<comment type="caution">
    <text evidence="2">The sequence shown here is derived from an EMBL/GenBank/DDBJ whole genome shotgun (WGS) entry which is preliminary data.</text>
</comment>
<dbReference type="GO" id="GO:0010032">
    <property type="term" value="P:meiotic chromosome condensation"/>
    <property type="evidence" value="ECO:0007669"/>
    <property type="project" value="TreeGrafter"/>
</dbReference>
<feature type="non-terminal residue" evidence="2">
    <location>
        <position position="1"/>
    </location>
</feature>
<dbReference type="SUPFAM" id="SSF48371">
    <property type="entry name" value="ARM repeat"/>
    <property type="match status" value="1"/>
</dbReference>
<dbReference type="Gene3D" id="1.25.10.10">
    <property type="entry name" value="Leucine-rich Repeat Variant"/>
    <property type="match status" value="1"/>
</dbReference>
<dbReference type="InterPro" id="IPR016024">
    <property type="entry name" value="ARM-type_fold"/>
</dbReference>
<dbReference type="InterPro" id="IPR011989">
    <property type="entry name" value="ARM-like"/>
</dbReference>
<sequence>STHICDHLIIYINRLLDLFDSDCLQMRNCLLNICVNIIRYCSSLSEYKELRGELFLLIIDQYFLDSNVHVRSHAIGLCINLVESKLIPTKFYCHLTQATIERMNDISCIVRKHAIQLATKLLKFNPYIDRVSFLSK</sequence>
<dbReference type="InterPro" id="IPR026971">
    <property type="entry name" value="CND1/NCAPD3"/>
</dbReference>
<proteinExistence type="predicted"/>
<dbReference type="GO" id="GO:0007076">
    <property type="term" value="P:mitotic chromosome condensation"/>
    <property type="evidence" value="ECO:0007669"/>
    <property type="project" value="InterPro"/>
</dbReference>
<organism evidence="2 3">
    <name type="scientific">Adineta steineri</name>
    <dbReference type="NCBI Taxonomy" id="433720"/>
    <lineage>
        <taxon>Eukaryota</taxon>
        <taxon>Metazoa</taxon>
        <taxon>Spiralia</taxon>
        <taxon>Gnathifera</taxon>
        <taxon>Rotifera</taxon>
        <taxon>Eurotatoria</taxon>
        <taxon>Bdelloidea</taxon>
        <taxon>Adinetida</taxon>
        <taxon>Adinetidae</taxon>
        <taxon>Adineta</taxon>
    </lineage>
</organism>
<dbReference type="PANTHER" id="PTHR14222">
    <property type="entry name" value="CONDENSIN"/>
    <property type="match status" value="1"/>
</dbReference>
<reference evidence="2" key="1">
    <citation type="submission" date="2021-02" db="EMBL/GenBank/DDBJ databases">
        <authorList>
            <person name="Nowell W R."/>
        </authorList>
    </citation>
    <scope>NUCLEOTIDE SEQUENCE</scope>
</reference>